<keyword evidence="4" id="KW-1185">Reference proteome</keyword>
<dbReference type="Pfam" id="PF00582">
    <property type="entry name" value="Usp"/>
    <property type="match status" value="1"/>
</dbReference>
<comment type="caution">
    <text evidence="3">The sequence shown here is derived from an EMBL/GenBank/DDBJ whole genome shotgun (WGS) entry which is preliminary data.</text>
</comment>
<evidence type="ECO:0000313" key="3">
    <source>
        <dbReference type="EMBL" id="PHQ16697.1"/>
    </source>
</evidence>
<proteinExistence type="inferred from homology"/>
<organism evidence="3 4">
    <name type="scientific">Marinobacter profundi</name>
    <dbReference type="NCBI Taxonomy" id="2666256"/>
    <lineage>
        <taxon>Bacteria</taxon>
        <taxon>Pseudomonadati</taxon>
        <taxon>Pseudomonadota</taxon>
        <taxon>Gammaproteobacteria</taxon>
        <taxon>Pseudomonadales</taxon>
        <taxon>Marinobacteraceae</taxon>
        <taxon>Marinobacter</taxon>
    </lineage>
</organism>
<name>A0A2G1UQB8_9GAMM</name>
<evidence type="ECO:0000313" key="4">
    <source>
        <dbReference type="Proteomes" id="UP000231409"/>
    </source>
</evidence>
<dbReference type="Gene3D" id="3.40.50.12370">
    <property type="match status" value="1"/>
</dbReference>
<evidence type="ECO:0000256" key="1">
    <source>
        <dbReference type="ARBA" id="ARBA00008791"/>
    </source>
</evidence>
<dbReference type="PRINTS" id="PR01438">
    <property type="entry name" value="UNVRSLSTRESS"/>
</dbReference>
<dbReference type="SUPFAM" id="SSF52402">
    <property type="entry name" value="Adenine nucleotide alpha hydrolases-like"/>
    <property type="match status" value="1"/>
</dbReference>
<accession>A0A2G1UQB8</accession>
<reference evidence="3 4" key="1">
    <citation type="submission" date="2017-09" db="EMBL/GenBank/DDBJ databases">
        <title>The draft genome sequences of Marinobacter sp. PWS21.</title>
        <authorList>
            <person name="Cao J."/>
        </authorList>
    </citation>
    <scope>NUCLEOTIDE SEQUENCE [LARGE SCALE GENOMIC DNA]</scope>
    <source>
        <strain evidence="3 4">PWS21</strain>
    </source>
</reference>
<dbReference type="AlphaFoldDB" id="A0A2G1UQB8"/>
<sequence length="289" mass="30869">MVDNLAAPAAPANPPQQPGAGRVLVLLDGSQMSFAALEAAADIASGRGADVLGVFVEELNLLRSAGYGFAREVGAISGTSRPLNTALMEQRMRRLADQARRALGQAMAARGGRHSLNICRGSVVAEVLELAGPEDVLVLGRAGWASQPGLRLGSTARGLIQRAPGTVILWTSGQIRPRGSVVVLADGFDDSLGKLNAAAELARQHRRSVTVLHQQSAASLDPRMRDWIAQQQVPVQLVRLPDNDHRAVLRALRDVNGALLVCSRRDWLFRQQGIEQFLEALSLPVAITP</sequence>
<gene>
    <name evidence="3" type="ORF">CLH61_01590</name>
</gene>
<dbReference type="InterPro" id="IPR006016">
    <property type="entry name" value="UspA"/>
</dbReference>
<dbReference type="EMBL" id="NTFH01000003">
    <property type="protein sequence ID" value="PHQ16697.1"/>
    <property type="molecule type" value="Genomic_DNA"/>
</dbReference>
<comment type="similarity">
    <text evidence="1">Belongs to the universal stress protein A family.</text>
</comment>
<dbReference type="Proteomes" id="UP000231409">
    <property type="component" value="Unassembled WGS sequence"/>
</dbReference>
<dbReference type="InterPro" id="IPR006015">
    <property type="entry name" value="Universal_stress_UspA"/>
</dbReference>
<feature type="domain" description="UspA" evidence="2">
    <location>
        <begin position="22"/>
        <end position="168"/>
    </location>
</feature>
<evidence type="ECO:0000259" key="2">
    <source>
        <dbReference type="Pfam" id="PF00582"/>
    </source>
</evidence>
<protein>
    <submittedName>
        <fullName evidence="3">Universal stress protein UspA</fullName>
    </submittedName>
</protein>
<dbReference type="RefSeq" id="WP_099612949.1">
    <property type="nucleotide sequence ID" value="NZ_KZ319367.1"/>
</dbReference>